<evidence type="ECO:0000313" key="1">
    <source>
        <dbReference type="EMBL" id="QZE14388.1"/>
    </source>
</evidence>
<organism evidence="1 2">
    <name type="scientific">Halosquirtibacter laminarini</name>
    <dbReference type="NCBI Taxonomy" id="3374600"/>
    <lineage>
        <taxon>Bacteria</taxon>
        <taxon>Pseudomonadati</taxon>
        <taxon>Bacteroidota</taxon>
        <taxon>Bacteroidia</taxon>
        <taxon>Marinilabiliales</taxon>
        <taxon>Prolixibacteraceae</taxon>
        <taxon>Halosquirtibacter</taxon>
    </lineage>
</organism>
<gene>
    <name evidence="1" type="ORF">K4L44_00350</name>
</gene>
<protein>
    <submittedName>
        <fullName evidence="1">Uncharacterized protein</fullName>
    </submittedName>
</protein>
<proteinExistence type="predicted"/>
<dbReference type="EMBL" id="CP081303">
    <property type="protein sequence ID" value="QZE14388.1"/>
    <property type="molecule type" value="Genomic_DNA"/>
</dbReference>
<accession>A0AC61NFK8</accession>
<sequence length="260" mass="30139">MIDVYGWGERILKNAMRYLSKEIPSSITPFLEISETSSAHWYHYIIGVLLIGFVVYGLISLEFRYRLLLVGYLSGQFAIQLLWPSVWFGVRFMIPIVPILQFLTAWGIFNLIFKANKDKKNQANTIPRVIFLSLLLFINLPSVKQMGKNSNGKWPQKYIDYFTLAKWCDKTLPKDAVIACRKPALFYLYSKRTVTYFKDTVDDDLLLNDLKNKNTSYIVVDRLGYTSTSRYLVPALKKNKDKVDQVCHIGKPPTFLVRLK</sequence>
<evidence type="ECO:0000313" key="2">
    <source>
        <dbReference type="Proteomes" id="UP000826212"/>
    </source>
</evidence>
<reference evidence="1" key="1">
    <citation type="submission" date="2021-08" db="EMBL/GenBank/DDBJ databases">
        <title>Novel anaerobic bacterium isolated from sea squirt in East Sea, Republic of Korea.</title>
        <authorList>
            <person name="Nguyen T.H."/>
            <person name="Li Z."/>
            <person name="Lee Y.-J."/>
            <person name="Ko J."/>
            <person name="Kim S.-G."/>
        </authorList>
    </citation>
    <scope>NUCLEOTIDE SEQUENCE</scope>
    <source>
        <strain evidence="1">KCTC 25031</strain>
    </source>
</reference>
<keyword evidence="2" id="KW-1185">Reference proteome</keyword>
<name>A0AC61NFK8_9BACT</name>
<dbReference type="Proteomes" id="UP000826212">
    <property type="component" value="Chromosome"/>
</dbReference>